<dbReference type="Pfam" id="PF00400">
    <property type="entry name" value="WD40"/>
    <property type="match status" value="7"/>
</dbReference>
<dbReference type="PROSITE" id="PS00678">
    <property type="entry name" value="WD_REPEATS_1"/>
    <property type="match status" value="3"/>
</dbReference>
<evidence type="ECO:0000313" key="6">
    <source>
        <dbReference type="EMBL" id="KAG0250005.1"/>
    </source>
</evidence>
<dbReference type="Proteomes" id="UP000726737">
    <property type="component" value="Unassembled WGS sequence"/>
</dbReference>
<comment type="caution">
    <text evidence="6">The sequence shown here is derived from an EMBL/GenBank/DDBJ whole genome shotgun (WGS) entry which is preliminary data.</text>
</comment>
<dbReference type="InterPro" id="IPR019775">
    <property type="entry name" value="WD40_repeat_CS"/>
</dbReference>
<dbReference type="SMART" id="SM00320">
    <property type="entry name" value="WD40"/>
    <property type="match status" value="7"/>
</dbReference>
<feature type="region of interest" description="Disordered" evidence="4">
    <location>
        <begin position="156"/>
        <end position="176"/>
    </location>
</feature>
<dbReference type="PROSITE" id="PS50181">
    <property type="entry name" value="FBOX"/>
    <property type="match status" value="1"/>
</dbReference>
<feature type="repeat" description="WD" evidence="3">
    <location>
        <begin position="796"/>
        <end position="835"/>
    </location>
</feature>
<sequence>MAGPSRSSSVSPYRDHAQSPSPSLPDEGYDEQRLDIPKWVQHWTDEQRAELAIQLLKSVSPSVFSRSYARLIPLFEYRDFLVLLPYELTVHLLSFLDARALANVALVSKAWSKFASDNTVWKTIYFKQGWAVNQDMVDWYLRSAEQEYQWALKHTEPESSDGYHGSECSVSHGKRKMEDCDMREAVGRDYSEDYEMMQELHGDRAMYSPHLLSGDEQTLDTYLANSTPFGRSDDIDMARSPRDEYDGGSSPISIPPSSPVSRNPSASPEHSPIVSSRSRGSSSSATMRTPTNQRSSRFSLTNATFMPSLPRTRLPLYTLGNNLMTPPSMLRKISHRGSPPPALRIPELQSAASPSTSTSPSRPSRFFGHQRASSMDHQRPTPQPTSPVMAGLPDLPNSSRNGPPSPLAAKSLWSVIRHGVMGVSGSGAWPSLHSHRHSDANDPDHSSSSSSAHQSYHHHHRPLSPSLPSWLMHLPSPLANASARYHRNSANPLSPPVTTTFQNEPAVTSSNGPNFQAPGPPIPKRIDFQNADAPRPSEILSPRVLDIHRDPISGRPLIDWKFLCKQRRQLERNWNQGIHSARELPGHTEGIYCIQFDEHKIISGSRDNTIKIWDLTTGLCLRTYTGHTASVLCLQYDDDRIVSGSSDTTIHVWDLNTGRLLQRLAGHADSVLSLRLENDIVVSCSKDRTVRIWRISTGEMIRTLVGHRAAVNAVQFSPESAAPSPFTGSPRIVVSASGDKTIKIWSFETGDCLRTLEGHVRGIACIQFEGNLVISGSSDKSIKIWDISRGECVKTLVGHEGLVRTLQFSGGRIISGGYDETLKVWDQESGKLLADFKGRHSHRVFKLQFNDSKIVSCSQDQKIIVWDFAVELDTTFLM</sequence>
<dbReference type="InterPro" id="IPR001810">
    <property type="entry name" value="F-box_dom"/>
</dbReference>
<dbReference type="PROSITE" id="PS50294">
    <property type="entry name" value="WD_REPEATS_REGION"/>
    <property type="match status" value="6"/>
</dbReference>
<evidence type="ECO:0000313" key="7">
    <source>
        <dbReference type="Proteomes" id="UP000726737"/>
    </source>
</evidence>
<feature type="compositionally biased region" description="Low complexity" evidence="4">
    <location>
        <begin position="259"/>
        <end position="268"/>
    </location>
</feature>
<dbReference type="InterPro" id="IPR001680">
    <property type="entry name" value="WD40_rpt"/>
</dbReference>
<dbReference type="InterPro" id="IPR036322">
    <property type="entry name" value="WD40_repeat_dom_sf"/>
</dbReference>
<dbReference type="Gene3D" id="2.130.10.10">
    <property type="entry name" value="YVTN repeat-like/Quinoprotein amine dehydrogenase"/>
    <property type="match status" value="2"/>
</dbReference>
<gene>
    <name evidence="6" type="ORF">BG011_008724</name>
</gene>
<evidence type="ECO:0000256" key="2">
    <source>
        <dbReference type="ARBA" id="ARBA00022737"/>
    </source>
</evidence>
<evidence type="ECO:0000259" key="5">
    <source>
        <dbReference type="PROSITE" id="PS50181"/>
    </source>
</evidence>
<dbReference type="InterPro" id="IPR050995">
    <property type="entry name" value="WD-F-box_domain-protein"/>
</dbReference>
<dbReference type="InterPro" id="IPR036047">
    <property type="entry name" value="F-box-like_dom_sf"/>
</dbReference>
<feature type="compositionally biased region" description="Low complexity" evidence="4">
    <location>
        <begin position="350"/>
        <end position="365"/>
    </location>
</feature>
<feature type="compositionally biased region" description="Polar residues" evidence="4">
    <location>
        <begin position="285"/>
        <end position="304"/>
    </location>
</feature>
<name>A0A9P6PQJ3_9FUNG</name>
<accession>A0A9P6PQJ3</accession>
<feature type="compositionally biased region" description="Low complexity" evidence="4">
    <location>
        <begin position="275"/>
        <end position="284"/>
    </location>
</feature>
<feature type="region of interest" description="Disordered" evidence="4">
    <location>
        <begin position="427"/>
        <end position="463"/>
    </location>
</feature>
<dbReference type="EMBL" id="JAAAJA010000736">
    <property type="protein sequence ID" value="KAG0250005.1"/>
    <property type="molecule type" value="Genomic_DNA"/>
</dbReference>
<feature type="compositionally biased region" description="Polar residues" evidence="4">
    <location>
        <begin position="1"/>
        <end position="11"/>
    </location>
</feature>
<feature type="repeat" description="WD" evidence="3">
    <location>
        <begin position="584"/>
        <end position="623"/>
    </location>
</feature>
<feature type="repeat" description="WD" evidence="3">
    <location>
        <begin position="704"/>
        <end position="755"/>
    </location>
</feature>
<dbReference type="SUPFAM" id="SSF50978">
    <property type="entry name" value="WD40 repeat-like"/>
    <property type="match status" value="1"/>
</dbReference>
<dbReference type="PRINTS" id="PR00320">
    <property type="entry name" value="GPROTEINBRPT"/>
</dbReference>
<feature type="region of interest" description="Disordered" evidence="4">
    <location>
        <begin position="223"/>
        <end position="304"/>
    </location>
</feature>
<dbReference type="InterPro" id="IPR020472">
    <property type="entry name" value="WD40_PAC1"/>
</dbReference>
<dbReference type="AlphaFoldDB" id="A0A9P6PQJ3"/>
<dbReference type="PROSITE" id="PS50082">
    <property type="entry name" value="WD_REPEATS_2"/>
    <property type="match status" value="6"/>
</dbReference>
<dbReference type="PANTHER" id="PTHR14604:SF4">
    <property type="entry name" value="F-BOX DOMAIN-CONTAINING PROTEIN"/>
    <property type="match status" value="1"/>
</dbReference>
<dbReference type="Pfam" id="PF12937">
    <property type="entry name" value="F-box-like"/>
    <property type="match status" value="1"/>
</dbReference>
<keyword evidence="1 3" id="KW-0853">WD repeat</keyword>
<dbReference type="CDD" id="cd00200">
    <property type="entry name" value="WD40"/>
    <property type="match status" value="1"/>
</dbReference>
<dbReference type="PANTHER" id="PTHR14604">
    <property type="entry name" value="WD40 REPEAT PF20"/>
    <property type="match status" value="1"/>
</dbReference>
<feature type="region of interest" description="Disordered" evidence="4">
    <location>
        <begin position="328"/>
        <end position="406"/>
    </location>
</feature>
<organism evidence="6 7">
    <name type="scientific">Mortierella polycephala</name>
    <dbReference type="NCBI Taxonomy" id="41804"/>
    <lineage>
        <taxon>Eukaryota</taxon>
        <taxon>Fungi</taxon>
        <taxon>Fungi incertae sedis</taxon>
        <taxon>Mucoromycota</taxon>
        <taxon>Mortierellomycotina</taxon>
        <taxon>Mortierellomycetes</taxon>
        <taxon>Mortierellales</taxon>
        <taxon>Mortierellaceae</taxon>
        <taxon>Mortierella</taxon>
    </lineage>
</organism>
<feature type="domain" description="F-box" evidence="5">
    <location>
        <begin position="78"/>
        <end position="124"/>
    </location>
</feature>
<dbReference type="SMART" id="SM00256">
    <property type="entry name" value="FBOX"/>
    <property type="match status" value="1"/>
</dbReference>
<feature type="repeat" description="WD" evidence="3">
    <location>
        <begin position="624"/>
        <end position="663"/>
    </location>
</feature>
<feature type="compositionally biased region" description="Basic and acidic residues" evidence="4">
    <location>
        <begin position="231"/>
        <end position="245"/>
    </location>
</feature>
<reference evidence="6" key="1">
    <citation type="journal article" date="2020" name="Fungal Divers.">
        <title>Resolving the Mortierellaceae phylogeny through synthesis of multi-gene phylogenetics and phylogenomics.</title>
        <authorList>
            <person name="Vandepol N."/>
            <person name="Liber J."/>
            <person name="Desiro A."/>
            <person name="Na H."/>
            <person name="Kennedy M."/>
            <person name="Barry K."/>
            <person name="Grigoriev I.V."/>
            <person name="Miller A.N."/>
            <person name="O'Donnell K."/>
            <person name="Stajich J.E."/>
            <person name="Bonito G."/>
        </authorList>
    </citation>
    <scope>NUCLEOTIDE SEQUENCE</scope>
    <source>
        <strain evidence="6">KOD948</strain>
    </source>
</reference>
<proteinExistence type="predicted"/>
<evidence type="ECO:0000256" key="4">
    <source>
        <dbReference type="SAM" id="MobiDB-lite"/>
    </source>
</evidence>
<dbReference type="Gene3D" id="1.20.1280.50">
    <property type="match status" value="1"/>
</dbReference>
<feature type="region of interest" description="Disordered" evidence="4">
    <location>
        <begin position="1"/>
        <end position="29"/>
    </location>
</feature>
<evidence type="ECO:0000256" key="1">
    <source>
        <dbReference type="ARBA" id="ARBA00022574"/>
    </source>
</evidence>
<feature type="repeat" description="WD" evidence="3">
    <location>
        <begin position="664"/>
        <end position="703"/>
    </location>
</feature>
<keyword evidence="2" id="KW-0677">Repeat</keyword>
<dbReference type="InterPro" id="IPR015943">
    <property type="entry name" value="WD40/YVTN_repeat-like_dom_sf"/>
</dbReference>
<keyword evidence="7" id="KW-1185">Reference proteome</keyword>
<evidence type="ECO:0000256" key="3">
    <source>
        <dbReference type="PROSITE-ProRule" id="PRU00221"/>
    </source>
</evidence>
<protein>
    <recommendedName>
        <fullName evidence="5">F-box domain-containing protein</fullName>
    </recommendedName>
</protein>
<dbReference type="SUPFAM" id="SSF81383">
    <property type="entry name" value="F-box domain"/>
    <property type="match status" value="1"/>
</dbReference>
<feature type="repeat" description="WD" evidence="3">
    <location>
        <begin position="756"/>
        <end position="795"/>
    </location>
</feature>
<dbReference type="OrthoDB" id="19711at2759"/>